<evidence type="ECO:0000313" key="2">
    <source>
        <dbReference type="Proteomes" id="UP000311605"/>
    </source>
</evidence>
<keyword evidence="2" id="KW-1185">Reference proteome</keyword>
<dbReference type="Proteomes" id="UP000311605">
    <property type="component" value="Unassembled WGS sequence"/>
</dbReference>
<comment type="caution">
    <text evidence="1">The sequence shown here is derived from an EMBL/GenBank/DDBJ whole genome shotgun (WGS) entry which is preliminary data.</text>
</comment>
<dbReference type="AlphaFoldDB" id="A0A5C4XRN0"/>
<dbReference type="EMBL" id="VDMN01000001">
    <property type="protein sequence ID" value="TNM66125.1"/>
    <property type="molecule type" value="Genomic_DNA"/>
</dbReference>
<protein>
    <submittedName>
        <fullName evidence="1">Uncharacterized protein</fullName>
    </submittedName>
</protein>
<name>A0A5C4XRN0_9HYPH</name>
<sequence length="86" mass="9707">MRVSNTATAHEPIGPDELERLQTIFETARYIACMSRHDPAAERLAAMAIRFYQLGIRDDDALIHTIVKTNRALRPFGQEKILADLA</sequence>
<evidence type="ECO:0000313" key="1">
    <source>
        <dbReference type="EMBL" id="TNM66125.1"/>
    </source>
</evidence>
<reference evidence="1 2" key="1">
    <citation type="submission" date="2019-06" db="EMBL/GenBank/DDBJ databases">
        <title>The draft genome of Rhizobium smilacinae PTYR-5.</title>
        <authorList>
            <person name="Liu L."/>
            <person name="Li L."/>
            <person name="Zhang X."/>
        </authorList>
    </citation>
    <scope>NUCLEOTIDE SEQUENCE [LARGE SCALE GENOMIC DNA]</scope>
    <source>
        <strain evidence="1 2">PTYR-5</strain>
    </source>
</reference>
<dbReference type="OrthoDB" id="8400796at2"/>
<gene>
    <name evidence="1" type="ORF">FHP24_07875</name>
</gene>
<organism evidence="1 2">
    <name type="scientific">Aliirhizobium smilacinae</name>
    <dbReference type="NCBI Taxonomy" id="1395944"/>
    <lineage>
        <taxon>Bacteria</taxon>
        <taxon>Pseudomonadati</taxon>
        <taxon>Pseudomonadota</taxon>
        <taxon>Alphaproteobacteria</taxon>
        <taxon>Hyphomicrobiales</taxon>
        <taxon>Rhizobiaceae</taxon>
        <taxon>Aliirhizobium</taxon>
    </lineage>
</organism>
<proteinExistence type="predicted"/>
<accession>A0A5C4XRN0</accession>
<dbReference type="RefSeq" id="WP_139675248.1">
    <property type="nucleotide sequence ID" value="NZ_VDMN01000001.1"/>
</dbReference>